<dbReference type="AlphaFoldDB" id="A0A232FFH2"/>
<evidence type="ECO:0000256" key="4">
    <source>
        <dbReference type="ARBA" id="ARBA00022692"/>
    </source>
</evidence>
<dbReference type="PANTHER" id="PTHR21137:SF35">
    <property type="entry name" value="ODORANT RECEPTOR 19A-RELATED"/>
    <property type="match status" value="1"/>
</dbReference>
<feature type="transmembrane region" description="Helical" evidence="10">
    <location>
        <begin position="74"/>
        <end position="93"/>
    </location>
</feature>
<feature type="transmembrane region" description="Helical" evidence="10">
    <location>
        <begin position="132"/>
        <end position="156"/>
    </location>
</feature>
<feature type="transmembrane region" description="Helical" evidence="10">
    <location>
        <begin position="328"/>
        <end position="348"/>
    </location>
</feature>
<dbReference type="EMBL" id="NNAY01000329">
    <property type="protein sequence ID" value="OXU29179.1"/>
    <property type="molecule type" value="Genomic_DNA"/>
</dbReference>
<comment type="subcellular location">
    <subcellularLocation>
        <location evidence="1 10">Cell membrane</location>
        <topology evidence="1 10">Multi-pass membrane protein</topology>
    </subcellularLocation>
</comment>
<dbReference type="PANTHER" id="PTHR21137">
    <property type="entry name" value="ODORANT RECEPTOR"/>
    <property type="match status" value="1"/>
</dbReference>
<evidence type="ECO:0000256" key="7">
    <source>
        <dbReference type="ARBA" id="ARBA00023136"/>
    </source>
</evidence>
<keyword evidence="9 10" id="KW-0807">Transducer</keyword>
<feature type="transmembrane region" description="Helical" evidence="10">
    <location>
        <begin position="36"/>
        <end position="54"/>
    </location>
</feature>
<keyword evidence="6 10" id="KW-1133">Transmembrane helix</keyword>
<dbReference type="InterPro" id="IPR004117">
    <property type="entry name" value="7tm6_olfct_rcpt"/>
</dbReference>
<name>A0A232FFH2_9HYME</name>
<comment type="caution">
    <text evidence="11">The sequence shown here is derived from an EMBL/GenBank/DDBJ whole genome shotgun (WGS) entry which is preliminary data.</text>
</comment>
<keyword evidence="8 10" id="KW-0675">Receptor</keyword>
<dbReference type="Proteomes" id="UP000215335">
    <property type="component" value="Unassembled WGS sequence"/>
</dbReference>
<organism evidence="11 12">
    <name type="scientific">Trichomalopsis sarcophagae</name>
    <dbReference type="NCBI Taxonomy" id="543379"/>
    <lineage>
        <taxon>Eukaryota</taxon>
        <taxon>Metazoa</taxon>
        <taxon>Ecdysozoa</taxon>
        <taxon>Arthropoda</taxon>
        <taxon>Hexapoda</taxon>
        <taxon>Insecta</taxon>
        <taxon>Pterygota</taxon>
        <taxon>Neoptera</taxon>
        <taxon>Endopterygota</taxon>
        <taxon>Hymenoptera</taxon>
        <taxon>Apocrita</taxon>
        <taxon>Proctotrupomorpha</taxon>
        <taxon>Chalcidoidea</taxon>
        <taxon>Pteromalidae</taxon>
        <taxon>Pteromalinae</taxon>
        <taxon>Trichomalopsis</taxon>
    </lineage>
</organism>
<evidence type="ECO:0000256" key="10">
    <source>
        <dbReference type="RuleBase" id="RU351113"/>
    </source>
</evidence>
<evidence type="ECO:0000256" key="6">
    <source>
        <dbReference type="ARBA" id="ARBA00022989"/>
    </source>
</evidence>
<evidence type="ECO:0000256" key="2">
    <source>
        <dbReference type="ARBA" id="ARBA00022475"/>
    </source>
</evidence>
<keyword evidence="5 10" id="KW-0552">Olfaction</keyword>
<proteinExistence type="inferred from homology"/>
<dbReference type="GO" id="GO:0005886">
    <property type="term" value="C:plasma membrane"/>
    <property type="evidence" value="ECO:0007669"/>
    <property type="project" value="UniProtKB-SubCell"/>
</dbReference>
<comment type="similarity">
    <text evidence="10">Belongs to the insect chemoreceptor superfamily. Heteromeric odorant receptor channel (TC 1.A.69) family.</text>
</comment>
<sequence length="424" mass="49917">MLDSNEVFNNKYFILNKRLLMVNFIWPYQKKHIKKFVNTFIVVAIHTMMIPQLIRSVFEWQLEEKNIEILVENFTGFFYFQLTLSKYYMSIYLEKKLLKLYQQITHDWRGLQDDNEQAVLLRSWNIGRALTIFYMGYMFTACIIFVTSPSAVPLMLDLILPLNESRGVNLCYYAEYFIDQQKYFIYLLLHTFICVSFTILILVAVDSTFVSIVFHAVGLYNILEYRMRNVSRFVEDYQNNKFLSKEELHKYVVDSVKLHKKIIEFSRVYLLLISYYEIILLVTWSFGTFSEIVRRIYNDCFFFVTVAVLICLSVGTIDLVVNLNNPINFIRVGFVWLGIILYTFFISWPGQKLINCNYDLFNTAYACGWYGCPTKTKYLIKFMMMRCTVPCILTAGPLLTMDLVTTGNILRTAFSYCTVVASFS</sequence>
<dbReference type="GO" id="GO:0004984">
    <property type="term" value="F:olfactory receptor activity"/>
    <property type="evidence" value="ECO:0007669"/>
    <property type="project" value="InterPro"/>
</dbReference>
<feature type="transmembrane region" description="Helical" evidence="10">
    <location>
        <begin position="301"/>
        <end position="321"/>
    </location>
</feature>
<protein>
    <recommendedName>
        <fullName evidence="10">Odorant receptor</fullName>
    </recommendedName>
</protein>
<evidence type="ECO:0000313" key="11">
    <source>
        <dbReference type="EMBL" id="OXU29179.1"/>
    </source>
</evidence>
<reference evidence="11 12" key="1">
    <citation type="journal article" date="2017" name="Curr. Biol.">
        <title>The Evolution of Venom by Co-option of Single-Copy Genes.</title>
        <authorList>
            <person name="Martinson E.O."/>
            <person name="Mrinalini"/>
            <person name="Kelkar Y.D."/>
            <person name="Chang C.H."/>
            <person name="Werren J.H."/>
        </authorList>
    </citation>
    <scope>NUCLEOTIDE SEQUENCE [LARGE SCALE GENOMIC DNA]</scope>
    <source>
        <strain evidence="11 12">Alberta</strain>
        <tissue evidence="11">Whole body</tissue>
    </source>
</reference>
<keyword evidence="12" id="KW-1185">Reference proteome</keyword>
<dbReference type="Pfam" id="PF02949">
    <property type="entry name" value="7tm_6"/>
    <property type="match status" value="1"/>
</dbReference>
<accession>A0A232FFH2</accession>
<keyword evidence="2" id="KW-1003">Cell membrane</keyword>
<evidence type="ECO:0000313" key="12">
    <source>
        <dbReference type="Proteomes" id="UP000215335"/>
    </source>
</evidence>
<dbReference type="GO" id="GO:0007165">
    <property type="term" value="P:signal transduction"/>
    <property type="evidence" value="ECO:0007669"/>
    <property type="project" value="UniProtKB-KW"/>
</dbReference>
<evidence type="ECO:0000256" key="9">
    <source>
        <dbReference type="ARBA" id="ARBA00023224"/>
    </source>
</evidence>
<evidence type="ECO:0000256" key="3">
    <source>
        <dbReference type="ARBA" id="ARBA00022606"/>
    </source>
</evidence>
<feature type="transmembrane region" description="Helical" evidence="10">
    <location>
        <begin position="183"/>
        <end position="205"/>
    </location>
</feature>
<feature type="transmembrane region" description="Helical" evidence="10">
    <location>
        <begin position="268"/>
        <end position="289"/>
    </location>
</feature>
<evidence type="ECO:0000256" key="8">
    <source>
        <dbReference type="ARBA" id="ARBA00023170"/>
    </source>
</evidence>
<dbReference type="GO" id="GO:0005549">
    <property type="term" value="F:odorant binding"/>
    <property type="evidence" value="ECO:0007669"/>
    <property type="project" value="InterPro"/>
</dbReference>
<keyword evidence="4 10" id="KW-0812">Transmembrane</keyword>
<evidence type="ECO:0000256" key="5">
    <source>
        <dbReference type="ARBA" id="ARBA00022725"/>
    </source>
</evidence>
<gene>
    <name evidence="11" type="ORF">TSAR_000294</name>
</gene>
<evidence type="ECO:0000256" key="1">
    <source>
        <dbReference type="ARBA" id="ARBA00004651"/>
    </source>
</evidence>
<keyword evidence="3 10" id="KW-0716">Sensory transduction</keyword>
<keyword evidence="7 10" id="KW-0472">Membrane</keyword>